<dbReference type="AlphaFoldDB" id="A0A2S6GXR6"/>
<proteinExistence type="predicted"/>
<protein>
    <recommendedName>
        <fullName evidence="2">diguanylate cyclase</fullName>
        <ecNumber evidence="2">2.7.7.65</ecNumber>
    </recommendedName>
</protein>
<dbReference type="OrthoDB" id="9812260at2"/>
<dbReference type="GO" id="GO:0005886">
    <property type="term" value="C:plasma membrane"/>
    <property type="evidence" value="ECO:0007669"/>
    <property type="project" value="TreeGrafter"/>
</dbReference>
<dbReference type="InterPro" id="IPR029787">
    <property type="entry name" value="Nucleotide_cyclase"/>
</dbReference>
<dbReference type="PANTHER" id="PTHR45138:SF9">
    <property type="entry name" value="DIGUANYLATE CYCLASE DGCM-RELATED"/>
    <property type="match status" value="1"/>
</dbReference>
<dbReference type="FunFam" id="3.30.70.270:FF:000001">
    <property type="entry name" value="Diguanylate cyclase domain protein"/>
    <property type="match status" value="1"/>
</dbReference>
<keyword evidence="7" id="KW-1185">Reference proteome</keyword>
<evidence type="ECO:0000256" key="3">
    <source>
        <dbReference type="ARBA" id="ARBA00034247"/>
    </source>
</evidence>
<dbReference type="PANTHER" id="PTHR45138">
    <property type="entry name" value="REGULATORY COMPONENTS OF SENSORY TRANSDUCTION SYSTEM"/>
    <property type="match status" value="1"/>
</dbReference>
<dbReference type="CDD" id="cd01949">
    <property type="entry name" value="GGDEF"/>
    <property type="match status" value="1"/>
</dbReference>
<gene>
    <name evidence="6" type="ORF">B0F88_10975</name>
</gene>
<dbReference type="Gene3D" id="3.30.70.270">
    <property type="match status" value="1"/>
</dbReference>
<keyword evidence="4" id="KW-1133">Transmembrane helix</keyword>
<dbReference type="InterPro" id="IPR043128">
    <property type="entry name" value="Rev_trsase/Diguanyl_cyclase"/>
</dbReference>
<dbReference type="Pfam" id="PF00990">
    <property type="entry name" value="GGDEF"/>
    <property type="match status" value="1"/>
</dbReference>
<feature type="transmembrane region" description="Helical" evidence="4">
    <location>
        <begin position="153"/>
        <end position="171"/>
    </location>
</feature>
<dbReference type="SUPFAM" id="SSF55073">
    <property type="entry name" value="Nucleotide cyclase"/>
    <property type="match status" value="1"/>
</dbReference>
<evidence type="ECO:0000259" key="5">
    <source>
        <dbReference type="PROSITE" id="PS50887"/>
    </source>
</evidence>
<evidence type="ECO:0000256" key="1">
    <source>
        <dbReference type="ARBA" id="ARBA00001946"/>
    </source>
</evidence>
<evidence type="ECO:0000256" key="2">
    <source>
        <dbReference type="ARBA" id="ARBA00012528"/>
    </source>
</evidence>
<name>A0A2S6GXR6_9GAMM</name>
<dbReference type="InterPro" id="IPR000160">
    <property type="entry name" value="GGDEF_dom"/>
</dbReference>
<feature type="transmembrane region" description="Helical" evidence="4">
    <location>
        <begin position="125"/>
        <end position="144"/>
    </location>
</feature>
<comment type="caution">
    <text evidence="6">The sequence shown here is derived from an EMBL/GenBank/DDBJ whole genome shotgun (WGS) entry which is preliminary data.</text>
</comment>
<feature type="transmembrane region" description="Helical" evidence="4">
    <location>
        <begin position="20"/>
        <end position="38"/>
    </location>
</feature>
<organism evidence="6 7">
    <name type="scientific">Methylobacter tundripaludum</name>
    <dbReference type="NCBI Taxonomy" id="173365"/>
    <lineage>
        <taxon>Bacteria</taxon>
        <taxon>Pseudomonadati</taxon>
        <taxon>Pseudomonadota</taxon>
        <taxon>Gammaproteobacteria</taxon>
        <taxon>Methylococcales</taxon>
        <taxon>Methylococcaceae</taxon>
        <taxon>Methylobacter</taxon>
    </lineage>
</organism>
<dbReference type="EC" id="2.7.7.65" evidence="2"/>
<dbReference type="PROSITE" id="PS50887">
    <property type="entry name" value="GGDEF"/>
    <property type="match status" value="1"/>
</dbReference>
<dbReference type="SMART" id="SM00267">
    <property type="entry name" value="GGDEF"/>
    <property type="match status" value="1"/>
</dbReference>
<evidence type="ECO:0000313" key="7">
    <source>
        <dbReference type="Proteomes" id="UP000238071"/>
    </source>
</evidence>
<feature type="transmembrane region" description="Helical" evidence="4">
    <location>
        <begin position="177"/>
        <end position="199"/>
    </location>
</feature>
<comment type="catalytic activity">
    <reaction evidence="3">
        <text>2 GTP = 3',3'-c-di-GMP + 2 diphosphate</text>
        <dbReference type="Rhea" id="RHEA:24898"/>
        <dbReference type="ChEBI" id="CHEBI:33019"/>
        <dbReference type="ChEBI" id="CHEBI:37565"/>
        <dbReference type="ChEBI" id="CHEBI:58805"/>
        <dbReference type="EC" id="2.7.7.65"/>
    </reaction>
</comment>
<feature type="transmembrane region" description="Helical" evidence="4">
    <location>
        <begin position="81"/>
        <end position="105"/>
    </location>
</feature>
<feature type="transmembrane region" description="Helical" evidence="4">
    <location>
        <begin position="247"/>
        <end position="268"/>
    </location>
</feature>
<evidence type="ECO:0000256" key="4">
    <source>
        <dbReference type="SAM" id="Phobius"/>
    </source>
</evidence>
<dbReference type="RefSeq" id="WP_104424150.1">
    <property type="nucleotide sequence ID" value="NZ_PTIY01000009.1"/>
</dbReference>
<feature type="transmembrane region" description="Helical" evidence="4">
    <location>
        <begin position="220"/>
        <end position="241"/>
    </location>
</feature>
<comment type="cofactor">
    <cofactor evidence="1">
        <name>Mg(2+)</name>
        <dbReference type="ChEBI" id="CHEBI:18420"/>
    </cofactor>
</comment>
<dbReference type="InterPro" id="IPR050469">
    <property type="entry name" value="Diguanylate_Cyclase"/>
</dbReference>
<dbReference type="GO" id="GO:1902201">
    <property type="term" value="P:negative regulation of bacterial-type flagellum-dependent cell motility"/>
    <property type="evidence" value="ECO:0007669"/>
    <property type="project" value="TreeGrafter"/>
</dbReference>
<dbReference type="NCBIfam" id="TIGR00254">
    <property type="entry name" value="GGDEF"/>
    <property type="match status" value="1"/>
</dbReference>
<evidence type="ECO:0000313" key="6">
    <source>
        <dbReference type="EMBL" id="PPK69977.1"/>
    </source>
</evidence>
<feature type="domain" description="GGDEF" evidence="5">
    <location>
        <begin position="318"/>
        <end position="447"/>
    </location>
</feature>
<dbReference type="Proteomes" id="UP000238071">
    <property type="component" value="Unassembled WGS sequence"/>
</dbReference>
<feature type="transmembrane region" description="Helical" evidence="4">
    <location>
        <begin position="50"/>
        <end position="69"/>
    </location>
</feature>
<sequence length="449" mass="49695">MPEIRFKEIILALRLVRPLGFFCVVSSLIVLIGYILNFEPLYRPISSGPATHPLTAIMLFLLGVGKSFWRPYSNTPLIMGCDILAFLLAGARLIEFFSAIPILQIITPFSTQLAQSAIAGKPIEIGINTAVFILMCAAASILFAQKKYVLSQLLAFLALGIPFVSLTGYFYAVPMFYGQMALTTVISSIPAGYAALLVNAQYHALRAILSPWVGGKIARIQFVLGYLFPIFLGYLLFSIKFHNSSELIGVFVILTGMFITLLIAYSAMYQEKIDASRRQLERKQNVAATTDALTLLRNRHFLLESGNYLIERAKRNQECLSVMMLDVDHFKYINDNYGHQAGDEVLQILAATIRASIRKDDISGRYGGEEFVVLLPCTDLSGAMLLAEKLRQSIATQLFPIDKAVTVSIGCAELKKNEVLNGLLSRADHFMYQAKMNGRNQIAGYSAAI</sequence>
<accession>A0A2S6GXR6</accession>
<dbReference type="GO" id="GO:0043709">
    <property type="term" value="P:cell adhesion involved in single-species biofilm formation"/>
    <property type="evidence" value="ECO:0007669"/>
    <property type="project" value="TreeGrafter"/>
</dbReference>
<keyword evidence="4" id="KW-0812">Transmembrane</keyword>
<reference evidence="6 7" key="1">
    <citation type="submission" date="2018-02" db="EMBL/GenBank/DDBJ databases">
        <title>Subsurface microbial communities from deep shales in Ohio and West Virginia, USA.</title>
        <authorList>
            <person name="Wrighton K."/>
        </authorList>
    </citation>
    <scope>NUCLEOTIDE SEQUENCE [LARGE SCALE GENOMIC DNA]</scope>
    <source>
        <strain evidence="6 7">OWC-G53F</strain>
    </source>
</reference>
<keyword evidence="4" id="KW-0472">Membrane</keyword>
<dbReference type="GO" id="GO:0052621">
    <property type="term" value="F:diguanylate cyclase activity"/>
    <property type="evidence" value="ECO:0007669"/>
    <property type="project" value="UniProtKB-EC"/>
</dbReference>
<dbReference type="EMBL" id="PTIY01000009">
    <property type="protein sequence ID" value="PPK69977.1"/>
    <property type="molecule type" value="Genomic_DNA"/>
</dbReference>